<comment type="similarity">
    <text evidence="2">Belongs to the COA8 family.</text>
</comment>
<comment type="subcellular location">
    <subcellularLocation>
        <location evidence="1">Mitochondrion inner membrane</location>
        <topology evidence="1">Peripheral membrane protein</topology>
        <orientation evidence="1">Matrix side</orientation>
    </subcellularLocation>
</comment>
<dbReference type="Pfam" id="PF10231">
    <property type="entry name" value="COA8"/>
    <property type="match status" value="1"/>
</dbReference>
<dbReference type="AlphaFoldDB" id="A0A9N9B328"/>
<sequence>MKARNFGIDTTLLRRIFATRSKKENAVHQDYIGSPDLISNLRPVKYYARPSETAEERTWRLHRERVDKFNQDFWETNNKLFKSTKMAFENAVLARNGKKPSSSEMSAFYGEFLDKAYDRHRAYNKQWWKENAGMLLPALKAAIRNLQRSR</sequence>
<dbReference type="PANTHER" id="PTHR31107:SF2">
    <property type="entry name" value="CYTOCHROME C OXIDASE ASSEMBLY FACTOR 8"/>
    <property type="match status" value="1"/>
</dbReference>
<proteinExistence type="inferred from homology"/>
<evidence type="ECO:0000256" key="5">
    <source>
        <dbReference type="ARBA" id="ARBA00023128"/>
    </source>
</evidence>
<keyword evidence="3" id="KW-0999">Mitochondrion inner membrane</keyword>
<keyword evidence="4" id="KW-0809">Transit peptide</keyword>
<protein>
    <submittedName>
        <fullName evidence="7">4173_t:CDS:1</fullName>
    </submittedName>
</protein>
<comment type="caution">
    <text evidence="7">The sequence shown here is derived from an EMBL/GenBank/DDBJ whole genome shotgun (WGS) entry which is preliminary data.</text>
</comment>
<dbReference type="EMBL" id="CAJVPI010000590">
    <property type="protein sequence ID" value="CAG8553207.1"/>
    <property type="molecule type" value="Genomic_DNA"/>
</dbReference>
<evidence type="ECO:0000256" key="6">
    <source>
        <dbReference type="ARBA" id="ARBA00023136"/>
    </source>
</evidence>
<keyword evidence="6" id="KW-0472">Membrane</keyword>
<evidence type="ECO:0000313" key="7">
    <source>
        <dbReference type="EMBL" id="CAG8553207.1"/>
    </source>
</evidence>
<evidence type="ECO:0000256" key="3">
    <source>
        <dbReference type="ARBA" id="ARBA00022792"/>
    </source>
</evidence>
<evidence type="ECO:0000256" key="2">
    <source>
        <dbReference type="ARBA" id="ARBA00005453"/>
    </source>
</evidence>
<keyword evidence="8" id="KW-1185">Reference proteome</keyword>
<reference evidence="7" key="1">
    <citation type="submission" date="2021-06" db="EMBL/GenBank/DDBJ databases">
        <authorList>
            <person name="Kallberg Y."/>
            <person name="Tangrot J."/>
            <person name="Rosling A."/>
        </authorList>
    </citation>
    <scope>NUCLEOTIDE SEQUENCE</scope>
    <source>
        <strain evidence="7">BR232B</strain>
    </source>
</reference>
<dbReference type="OrthoDB" id="6246201at2759"/>
<keyword evidence="5" id="KW-0496">Mitochondrion</keyword>
<name>A0A9N9B328_9GLOM</name>
<dbReference type="GO" id="GO:0005743">
    <property type="term" value="C:mitochondrial inner membrane"/>
    <property type="evidence" value="ECO:0007669"/>
    <property type="project" value="UniProtKB-SubCell"/>
</dbReference>
<dbReference type="InterPro" id="IPR018796">
    <property type="entry name" value="COA8"/>
</dbReference>
<accession>A0A9N9B328</accession>
<evidence type="ECO:0000256" key="4">
    <source>
        <dbReference type="ARBA" id="ARBA00022946"/>
    </source>
</evidence>
<evidence type="ECO:0000256" key="1">
    <source>
        <dbReference type="ARBA" id="ARBA00004443"/>
    </source>
</evidence>
<organism evidence="7 8">
    <name type="scientific">Paraglomus brasilianum</name>
    <dbReference type="NCBI Taxonomy" id="144538"/>
    <lineage>
        <taxon>Eukaryota</taxon>
        <taxon>Fungi</taxon>
        <taxon>Fungi incertae sedis</taxon>
        <taxon>Mucoromycota</taxon>
        <taxon>Glomeromycotina</taxon>
        <taxon>Glomeromycetes</taxon>
        <taxon>Paraglomerales</taxon>
        <taxon>Paraglomeraceae</taxon>
        <taxon>Paraglomus</taxon>
    </lineage>
</organism>
<dbReference type="PANTHER" id="PTHR31107">
    <property type="entry name" value="APOPTOGENIC PROTEIN 1, MITOCHONDRIAL"/>
    <property type="match status" value="1"/>
</dbReference>
<gene>
    <name evidence="7" type="ORF">PBRASI_LOCUS5198</name>
</gene>
<evidence type="ECO:0000313" key="8">
    <source>
        <dbReference type="Proteomes" id="UP000789739"/>
    </source>
</evidence>
<dbReference type="Proteomes" id="UP000789739">
    <property type="component" value="Unassembled WGS sequence"/>
</dbReference>
<dbReference type="GO" id="GO:0097193">
    <property type="term" value="P:intrinsic apoptotic signaling pathway"/>
    <property type="evidence" value="ECO:0007669"/>
    <property type="project" value="InterPro"/>
</dbReference>